<dbReference type="Proteomes" id="UP000586722">
    <property type="component" value="Unassembled WGS sequence"/>
</dbReference>
<reference evidence="2" key="1">
    <citation type="submission" date="2020-01" db="EMBL/GenBank/DDBJ databases">
        <authorList>
            <person name="Fang Y."/>
            <person name="Sun R."/>
            <person name="Nie L."/>
            <person name="He J."/>
            <person name="Hao L."/>
            <person name="Wang L."/>
            <person name="Su S."/>
            <person name="Lv E."/>
            <person name="Zhang Z."/>
            <person name="Xie R."/>
            <person name="Liu H."/>
        </authorList>
    </citation>
    <scope>NUCLEOTIDE SEQUENCE [LARGE SCALE GENOMIC DNA]</scope>
    <source>
        <strain evidence="2">XCT-53</strain>
    </source>
</reference>
<comment type="caution">
    <text evidence="1">The sequence shown here is derived from an EMBL/GenBank/DDBJ whole genome shotgun (WGS) entry which is preliminary data.</text>
</comment>
<dbReference type="RefSeq" id="WP_161708582.1">
    <property type="nucleotide sequence ID" value="NZ_JAABLQ010000001.1"/>
</dbReference>
<keyword evidence="2" id="KW-1185">Reference proteome</keyword>
<protein>
    <submittedName>
        <fullName evidence="1">Uncharacterized protein</fullName>
    </submittedName>
</protein>
<dbReference type="EMBL" id="JAABLQ010000001">
    <property type="protein sequence ID" value="NBN78669.1"/>
    <property type="molecule type" value="Genomic_DNA"/>
</dbReference>
<accession>A0A7X5F544</accession>
<name>A0A7X5F544_9HYPH</name>
<proteinExistence type="predicted"/>
<evidence type="ECO:0000313" key="1">
    <source>
        <dbReference type="EMBL" id="NBN78669.1"/>
    </source>
</evidence>
<gene>
    <name evidence="1" type="ORF">GWI72_10365</name>
</gene>
<organism evidence="1 2">
    <name type="scientific">Pannonibacter tanglangensis</name>
    <dbReference type="NCBI Taxonomy" id="2750084"/>
    <lineage>
        <taxon>Bacteria</taxon>
        <taxon>Pseudomonadati</taxon>
        <taxon>Pseudomonadota</taxon>
        <taxon>Alphaproteobacteria</taxon>
        <taxon>Hyphomicrobiales</taxon>
        <taxon>Stappiaceae</taxon>
        <taxon>Pannonibacter</taxon>
    </lineage>
</organism>
<dbReference type="AlphaFoldDB" id="A0A7X5F544"/>
<evidence type="ECO:0000313" key="2">
    <source>
        <dbReference type="Proteomes" id="UP000586722"/>
    </source>
</evidence>
<sequence length="133" mass="14504">MSDVDHLMMFADLAAREVVFPTPEGAPPCWFDGGRTVTPGRVVLQEPTEVAPAIYGPGAWVSVRTSGPDAELEAMAECLLVTEPDRAAAGEPFIRVCRLSEAALSRRYEPLLAGDLYTFGAHIASDLQRWMIR</sequence>